<dbReference type="OrthoDB" id="1432876at2759"/>
<evidence type="ECO:0008006" key="4">
    <source>
        <dbReference type="Google" id="ProtNLM"/>
    </source>
</evidence>
<evidence type="ECO:0000256" key="1">
    <source>
        <dbReference type="SAM" id="MobiDB-lite"/>
    </source>
</evidence>
<feature type="region of interest" description="Disordered" evidence="1">
    <location>
        <begin position="148"/>
        <end position="172"/>
    </location>
</feature>
<accession>A0A2Z6P0J4</accession>
<dbReference type="Gene3D" id="1.10.340.70">
    <property type="match status" value="1"/>
</dbReference>
<keyword evidence="3" id="KW-1185">Reference proteome</keyword>
<proteinExistence type="predicted"/>
<dbReference type="PANTHER" id="PTHR48475">
    <property type="entry name" value="RIBONUCLEASE H"/>
    <property type="match status" value="1"/>
</dbReference>
<name>A0A2Z6P0J4_TRISU</name>
<dbReference type="Proteomes" id="UP000242715">
    <property type="component" value="Unassembled WGS sequence"/>
</dbReference>
<feature type="compositionally biased region" description="Low complexity" evidence="1">
    <location>
        <begin position="256"/>
        <end position="274"/>
    </location>
</feature>
<sequence length="274" mass="31487">MLLLQEFDLEIKDKKGTENLVADHLSRLVNNEVTKHEREVLEEFPDEKLLMVQERPWFADMANFKASGLIPDDFNWHQKKKFLREANQYVWDDPYLFKIGADNLLRRCVTKEEATSIMWHCHNSPYGGHYNGERTAAKVLQSGMAPKKPAAKAGKKQKTVASSSQPAFDPSRFRGPEQFERYQVLEKKKIWNERKFDINEYGSYERFVKIINDRRWGKIIDPPTKFNPTLVREFYANAYPSKDEPFSFTTMEDGSDAGSESGSASGSEAGSASE</sequence>
<reference evidence="3" key="1">
    <citation type="journal article" date="2017" name="Front. Plant Sci.">
        <title>Climate Clever Clovers: New Paradigm to Reduce the Environmental Footprint of Ruminants by Breeding Low Methanogenic Forages Utilizing Haplotype Variation.</title>
        <authorList>
            <person name="Kaur P."/>
            <person name="Appels R."/>
            <person name="Bayer P.E."/>
            <person name="Keeble-Gagnere G."/>
            <person name="Wang J."/>
            <person name="Hirakawa H."/>
            <person name="Shirasawa K."/>
            <person name="Vercoe P."/>
            <person name="Stefanova K."/>
            <person name="Durmic Z."/>
            <person name="Nichols P."/>
            <person name="Revell C."/>
            <person name="Isobe S.N."/>
            <person name="Edwards D."/>
            <person name="Erskine W."/>
        </authorList>
    </citation>
    <scope>NUCLEOTIDE SEQUENCE [LARGE SCALE GENOMIC DNA]</scope>
    <source>
        <strain evidence="3">cv. Daliak</strain>
    </source>
</reference>
<dbReference type="PANTHER" id="PTHR48475:SF1">
    <property type="entry name" value="RNASE H TYPE-1 DOMAIN-CONTAINING PROTEIN"/>
    <property type="match status" value="1"/>
</dbReference>
<evidence type="ECO:0000313" key="3">
    <source>
        <dbReference type="Proteomes" id="UP000242715"/>
    </source>
</evidence>
<evidence type="ECO:0000313" key="2">
    <source>
        <dbReference type="EMBL" id="GAU49914.1"/>
    </source>
</evidence>
<feature type="compositionally biased region" description="Basic residues" evidence="1">
    <location>
        <begin position="149"/>
        <end position="158"/>
    </location>
</feature>
<protein>
    <recommendedName>
        <fullName evidence="4">Integrase zinc-binding domain-containing protein</fullName>
    </recommendedName>
</protein>
<organism evidence="2 3">
    <name type="scientific">Trifolium subterraneum</name>
    <name type="common">Subterranean clover</name>
    <dbReference type="NCBI Taxonomy" id="3900"/>
    <lineage>
        <taxon>Eukaryota</taxon>
        <taxon>Viridiplantae</taxon>
        <taxon>Streptophyta</taxon>
        <taxon>Embryophyta</taxon>
        <taxon>Tracheophyta</taxon>
        <taxon>Spermatophyta</taxon>
        <taxon>Magnoliopsida</taxon>
        <taxon>eudicotyledons</taxon>
        <taxon>Gunneridae</taxon>
        <taxon>Pentapetalae</taxon>
        <taxon>rosids</taxon>
        <taxon>fabids</taxon>
        <taxon>Fabales</taxon>
        <taxon>Fabaceae</taxon>
        <taxon>Papilionoideae</taxon>
        <taxon>50 kb inversion clade</taxon>
        <taxon>NPAAA clade</taxon>
        <taxon>Hologalegina</taxon>
        <taxon>IRL clade</taxon>
        <taxon>Trifolieae</taxon>
        <taxon>Trifolium</taxon>
    </lineage>
</organism>
<dbReference type="EMBL" id="DF974653">
    <property type="protein sequence ID" value="GAU49914.1"/>
    <property type="molecule type" value="Genomic_DNA"/>
</dbReference>
<feature type="region of interest" description="Disordered" evidence="1">
    <location>
        <begin position="241"/>
        <end position="274"/>
    </location>
</feature>
<dbReference type="AlphaFoldDB" id="A0A2Z6P0J4"/>
<gene>
    <name evidence="2" type="ORF">TSUD_180320</name>
</gene>